<dbReference type="SUPFAM" id="SSF109998">
    <property type="entry name" value="Triger factor/SurA peptide-binding domain-like"/>
    <property type="match status" value="1"/>
</dbReference>
<evidence type="ECO:0000256" key="1">
    <source>
        <dbReference type="ARBA" id="ARBA00004382"/>
    </source>
</evidence>
<organism evidence="14 15">
    <name type="scientific">Cellvibrio zantedeschiae</name>
    <dbReference type="NCBI Taxonomy" id="1237077"/>
    <lineage>
        <taxon>Bacteria</taxon>
        <taxon>Pseudomonadati</taxon>
        <taxon>Pseudomonadota</taxon>
        <taxon>Gammaproteobacteria</taxon>
        <taxon>Cellvibrionales</taxon>
        <taxon>Cellvibrionaceae</taxon>
        <taxon>Cellvibrio</taxon>
    </lineage>
</organism>
<evidence type="ECO:0000256" key="8">
    <source>
        <dbReference type="ARBA" id="ARBA00038408"/>
    </source>
</evidence>
<protein>
    <recommendedName>
        <fullName evidence="9">Periplasmic chaperone PpiD</fullName>
    </recommendedName>
    <alternativeName>
        <fullName evidence="10">Periplasmic folding chaperone</fullName>
    </alternativeName>
</protein>
<evidence type="ECO:0000256" key="5">
    <source>
        <dbReference type="ARBA" id="ARBA00022989"/>
    </source>
</evidence>
<dbReference type="EMBL" id="BMYZ01000001">
    <property type="protein sequence ID" value="GGY71550.1"/>
    <property type="molecule type" value="Genomic_DNA"/>
</dbReference>
<keyword evidence="3" id="KW-0997">Cell inner membrane</keyword>
<dbReference type="InterPro" id="IPR052029">
    <property type="entry name" value="PpiD_chaperone"/>
</dbReference>
<keyword evidence="11" id="KW-0697">Rotamase</keyword>
<dbReference type="PROSITE" id="PS50198">
    <property type="entry name" value="PPIC_PPIASE_2"/>
    <property type="match status" value="1"/>
</dbReference>
<evidence type="ECO:0000256" key="6">
    <source>
        <dbReference type="ARBA" id="ARBA00023136"/>
    </source>
</evidence>
<comment type="similarity">
    <text evidence="8">Belongs to the PpiD chaperone family.</text>
</comment>
<keyword evidence="11 14" id="KW-0413">Isomerase</keyword>
<name>A0ABQ3B0H6_9GAMM</name>
<comment type="caution">
    <text evidence="14">The sequence shown here is derived from an EMBL/GenBank/DDBJ whole genome shotgun (WGS) entry which is preliminary data.</text>
</comment>
<dbReference type="InterPro" id="IPR046357">
    <property type="entry name" value="PPIase_dom_sf"/>
</dbReference>
<evidence type="ECO:0000256" key="4">
    <source>
        <dbReference type="ARBA" id="ARBA00022692"/>
    </source>
</evidence>
<dbReference type="PANTHER" id="PTHR47529">
    <property type="entry name" value="PEPTIDYL-PROLYL CIS-TRANS ISOMERASE D"/>
    <property type="match status" value="1"/>
</dbReference>
<evidence type="ECO:0000256" key="2">
    <source>
        <dbReference type="ARBA" id="ARBA00022475"/>
    </source>
</evidence>
<evidence type="ECO:0000256" key="3">
    <source>
        <dbReference type="ARBA" id="ARBA00022519"/>
    </source>
</evidence>
<dbReference type="Proteomes" id="UP000619761">
    <property type="component" value="Unassembled WGS sequence"/>
</dbReference>
<keyword evidence="4 12" id="KW-0812">Transmembrane</keyword>
<dbReference type="PROSITE" id="PS01096">
    <property type="entry name" value="PPIC_PPIASE_1"/>
    <property type="match status" value="1"/>
</dbReference>
<keyword evidence="15" id="KW-1185">Reference proteome</keyword>
<dbReference type="Gene3D" id="1.10.4030.10">
    <property type="entry name" value="Porin chaperone SurA, peptide-binding domain"/>
    <property type="match status" value="1"/>
</dbReference>
<dbReference type="InterPro" id="IPR000297">
    <property type="entry name" value="PPIase_PpiC"/>
</dbReference>
<dbReference type="RefSeq" id="WP_189417294.1">
    <property type="nucleotide sequence ID" value="NZ_BMYZ01000001.1"/>
</dbReference>
<dbReference type="SUPFAM" id="SSF54534">
    <property type="entry name" value="FKBP-like"/>
    <property type="match status" value="1"/>
</dbReference>
<keyword evidence="6 12" id="KW-0472">Membrane</keyword>
<proteinExistence type="inferred from homology"/>
<reference evidence="15" key="1">
    <citation type="journal article" date="2019" name="Int. J. Syst. Evol. Microbiol.">
        <title>The Global Catalogue of Microorganisms (GCM) 10K type strain sequencing project: providing services to taxonomists for standard genome sequencing and annotation.</title>
        <authorList>
            <consortium name="The Broad Institute Genomics Platform"/>
            <consortium name="The Broad Institute Genome Sequencing Center for Infectious Disease"/>
            <person name="Wu L."/>
            <person name="Ma J."/>
        </authorList>
    </citation>
    <scope>NUCLEOTIDE SEQUENCE [LARGE SCALE GENOMIC DNA]</scope>
    <source>
        <strain evidence="15">KCTC 32239</strain>
    </source>
</reference>
<dbReference type="GO" id="GO:0016853">
    <property type="term" value="F:isomerase activity"/>
    <property type="evidence" value="ECO:0007669"/>
    <property type="project" value="UniProtKB-KW"/>
</dbReference>
<evidence type="ECO:0000256" key="7">
    <source>
        <dbReference type="ARBA" id="ARBA00023186"/>
    </source>
</evidence>
<dbReference type="Pfam" id="PF13624">
    <property type="entry name" value="SurA_N_3"/>
    <property type="match status" value="1"/>
</dbReference>
<keyword evidence="2" id="KW-1003">Cell membrane</keyword>
<keyword evidence="5 12" id="KW-1133">Transmembrane helix</keyword>
<dbReference type="Gene3D" id="3.10.50.40">
    <property type="match status" value="1"/>
</dbReference>
<feature type="transmembrane region" description="Helical" evidence="12">
    <location>
        <begin position="12"/>
        <end position="34"/>
    </location>
</feature>
<dbReference type="InterPro" id="IPR023058">
    <property type="entry name" value="PPIase_PpiC_CS"/>
</dbReference>
<dbReference type="Pfam" id="PF00639">
    <property type="entry name" value="Rotamase"/>
    <property type="match status" value="1"/>
</dbReference>
<evidence type="ECO:0000256" key="9">
    <source>
        <dbReference type="ARBA" id="ARBA00040743"/>
    </source>
</evidence>
<gene>
    <name evidence="14" type="ORF">GCM10011613_15430</name>
</gene>
<feature type="domain" description="PpiC" evidence="13">
    <location>
        <begin position="266"/>
        <end position="359"/>
    </location>
</feature>
<comment type="subcellular location">
    <subcellularLocation>
        <location evidence="1">Cell inner membrane</location>
        <topology evidence="1">Single-pass type II membrane protein</topology>
        <orientation evidence="1">Periplasmic side</orientation>
    </subcellularLocation>
</comment>
<evidence type="ECO:0000259" key="13">
    <source>
        <dbReference type="PROSITE" id="PS50198"/>
    </source>
</evidence>
<evidence type="ECO:0000256" key="12">
    <source>
        <dbReference type="SAM" id="Phobius"/>
    </source>
</evidence>
<evidence type="ECO:0000313" key="15">
    <source>
        <dbReference type="Proteomes" id="UP000619761"/>
    </source>
</evidence>
<sequence>MLQELRDKSTGMIAKIIIGFIIVIFALFGTEALFQNYGAADKAITVNGEKITEDDIARGIQNRKQQILNRYGESVPAEYLTDEKLRQPVIESLIQRELLAQVAKKGGLAANSAAINNEIATTPAFQQDGVFNQERFLQILRYQGLTPANYQNVIAEETVINQLQFAIAYTSFVTPAELKNIIGLSFQSRDFNYFVIPSESVEKNVVVDDKDIKAHYDANAATYTTPEQVAVDYIELSTGELAKNIAVTDDQVQKQYEQNTKAFVAKTERQAAHILFEGADAQKRAEEVKAKLAAGEDFAKLAGEFSTDAGSKNQGGDLGFSAGDAFPTEFESALAKLKVGEVSAPVKTEAGVHIIKLISERGSKAPTFEEAKAGIIDQLKRSEAESQFGIKLEKLKDRAFNADNLGEVANELGLTAQNTGLFSKTGGKDLTANNAFVTAAFSPEVLEEGNASDIIELEPSRVIVLKKTDRKPAQLQPLDSVKDQIATVVRAEKVQALLSKQAQDVIAAINTGASIADQAKALGLELKAATGITRNDSATDRDVLQYAFSLAAPASDKPVSGSVRTAKGDYAVVALSGVHLAGEEKVPAEQRAAIASQLANINGGYDFKSFQSHLQEVAKIKQ</sequence>
<accession>A0ABQ3B0H6</accession>
<dbReference type="PANTHER" id="PTHR47529:SF1">
    <property type="entry name" value="PERIPLASMIC CHAPERONE PPID"/>
    <property type="match status" value="1"/>
</dbReference>
<keyword evidence="7" id="KW-0143">Chaperone</keyword>
<evidence type="ECO:0000256" key="10">
    <source>
        <dbReference type="ARBA" id="ARBA00042775"/>
    </source>
</evidence>
<dbReference type="InterPro" id="IPR027304">
    <property type="entry name" value="Trigger_fact/SurA_dom_sf"/>
</dbReference>
<evidence type="ECO:0000256" key="11">
    <source>
        <dbReference type="PROSITE-ProRule" id="PRU00278"/>
    </source>
</evidence>
<evidence type="ECO:0000313" key="14">
    <source>
        <dbReference type="EMBL" id="GGY71550.1"/>
    </source>
</evidence>